<dbReference type="PANTHER" id="PTHR12289">
    <property type="entry name" value="METAXIN RELATED"/>
    <property type="match status" value="1"/>
</dbReference>
<evidence type="ECO:0000256" key="6">
    <source>
        <dbReference type="ARBA" id="ARBA00023136"/>
    </source>
</evidence>
<dbReference type="AlphaFoldDB" id="A0A8X7NSK4"/>
<dbReference type="Proteomes" id="UP000590412">
    <property type="component" value="Unassembled WGS sequence"/>
</dbReference>
<keyword evidence="4" id="KW-0653">Protein transport</keyword>
<protein>
    <submittedName>
        <fullName evidence="8">Tom37 C-terminal domain family protein</fullName>
    </submittedName>
</protein>
<dbReference type="GO" id="GO:0015031">
    <property type="term" value="P:protein transport"/>
    <property type="evidence" value="ECO:0007669"/>
    <property type="project" value="UniProtKB-KW"/>
</dbReference>
<keyword evidence="5" id="KW-0496">Mitochondrion</keyword>
<proteinExistence type="predicted"/>
<comment type="subcellular location">
    <subcellularLocation>
        <location evidence="1">Mitochondrion outer membrane</location>
    </subcellularLocation>
</comment>
<dbReference type="EMBL" id="JABWAB010000001">
    <property type="protein sequence ID" value="KAF6059622.1"/>
    <property type="molecule type" value="Genomic_DNA"/>
</dbReference>
<keyword evidence="6" id="KW-0472">Membrane</keyword>
<keyword evidence="2" id="KW-0813">Transport</keyword>
<name>A0A8X7NSK4_CANPA</name>
<dbReference type="GO" id="GO:0007005">
    <property type="term" value="P:mitochondrion organization"/>
    <property type="evidence" value="ECO:0007669"/>
    <property type="project" value="TreeGrafter"/>
</dbReference>
<evidence type="ECO:0000259" key="7">
    <source>
        <dbReference type="Pfam" id="PF10568"/>
    </source>
</evidence>
<sequence>MSQNVPFRIIPSNNTHLSKLNELPLLFDDGMQYSGYRSIVSYLSSRYGNGNTIPLLENDKLLDDSLISFLETKLEALNKYNLFSNSKNYENYTRKLFSKFFPFPMMYNQASNFYNEAQRQVQLLGLGETKSSFLNFTSSGDNTQTEYFNGELDEGAENSKAISGLHEKSLMQKSEAKKALRESKSSMRCLILAEQFLERLEKLKAEQNKEGKFTFGDLPSAGDILCLAYFSSLTHPSLPDRFINNFLTTNNSAWFRSYSDRLRDVQFGSPKASAFRKPTGKEVPSLFNEVGYWTGLISY</sequence>
<evidence type="ECO:0000256" key="3">
    <source>
        <dbReference type="ARBA" id="ARBA00022787"/>
    </source>
</evidence>
<accession>A0A8X7NSK4</accession>
<reference evidence="8" key="1">
    <citation type="submission" date="2020-03" db="EMBL/GenBank/DDBJ databases">
        <title>FDA dAtabase for Regulatory Grade micrObial Sequences (FDA-ARGOS): Supporting development and validation of Infectious Disease Dx tests.</title>
        <authorList>
            <person name="Campos J."/>
            <person name="Goldberg B."/>
            <person name="Tallon L."/>
            <person name="Sadzewicz L."/>
            <person name="Vavikolanu K."/>
            <person name="Mehta A."/>
            <person name="Aluvathingal J."/>
            <person name="Nadendla S."/>
            <person name="Nandy P."/>
            <person name="Geyer C."/>
            <person name="Yan Y."/>
            <person name="Sichtig H."/>
        </authorList>
    </citation>
    <scope>NUCLEOTIDE SEQUENCE [LARGE SCALE GENOMIC DNA]</scope>
    <source>
        <strain evidence="8">FDAARGOS_652</strain>
    </source>
</reference>
<feature type="domain" description="Mitochondrial outer membrane transport complex Sam37/metaxin N-terminal" evidence="7">
    <location>
        <begin position="5"/>
        <end position="112"/>
    </location>
</feature>
<dbReference type="InterPro" id="IPR019564">
    <property type="entry name" value="Sam37/metaxin_N"/>
</dbReference>
<dbReference type="PANTHER" id="PTHR12289:SF41">
    <property type="entry name" value="FAILED AXON CONNECTIONS-RELATED"/>
    <property type="match status" value="1"/>
</dbReference>
<dbReference type="GO" id="GO:0001401">
    <property type="term" value="C:SAM complex"/>
    <property type="evidence" value="ECO:0007669"/>
    <property type="project" value="InterPro"/>
</dbReference>
<dbReference type="Pfam" id="PF10568">
    <property type="entry name" value="Tom37"/>
    <property type="match status" value="1"/>
</dbReference>
<evidence type="ECO:0000313" key="9">
    <source>
        <dbReference type="Proteomes" id="UP000590412"/>
    </source>
</evidence>
<evidence type="ECO:0000256" key="2">
    <source>
        <dbReference type="ARBA" id="ARBA00022448"/>
    </source>
</evidence>
<evidence type="ECO:0000256" key="4">
    <source>
        <dbReference type="ARBA" id="ARBA00022927"/>
    </source>
</evidence>
<gene>
    <name evidence="8" type="ORF">FOB60_001204</name>
</gene>
<evidence type="ECO:0000256" key="1">
    <source>
        <dbReference type="ARBA" id="ARBA00004294"/>
    </source>
</evidence>
<evidence type="ECO:0000313" key="8">
    <source>
        <dbReference type="EMBL" id="KAF6059622.1"/>
    </source>
</evidence>
<dbReference type="InterPro" id="IPR050931">
    <property type="entry name" value="Mito_Protein_Transport_Metaxin"/>
</dbReference>
<keyword evidence="3" id="KW-1000">Mitochondrion outer membrane</keyword>
<organism evidence="8 9">
    <name type="scientific">Candida parapsilosis</name>
    <name type="common">Yeast</name>
    <dbReference type="NCBI Taxonomy" id="5480"/>
    <lineage>
        <taxon>Eukaryota</taxon>
        <taxon>Fungi</taxon>
        <taxon>Dikarya</taxon>
        <taxon>Ascomycota</taxon>
        <taxon>Saccharomycotina</taxon>
        <taxon>Pichiomycetes</taxon>
        <taxon>Debaryomycetaceae</taxon>
        <taxon>Candida/Lodderomyces clade</taxon>
        <taxon>Candida</taxon>
    </lineage>
</organism>
<evidence type="ECO:0000256" key="5">
    <source>
        <dbReference type="ARBA" id="ARBA00023128"/>
    </source>
</evidence>
<comment type="caution">
    <text evidence="8">The sequence shown here is derived from an EMBL/GenBank/DDBJ whole genome shotgun (WGS) entry which is preliminary data.</text>
</comment>